<dbReference type="EMBL" id="CP012159">
    <property type="protein sequence ID" value="AKT36624.1"/>
    <property type="molecule type" value="Genomic_DNA"/>
</dbReference>
<dbReference type="InterPro" id="IPR018280">
    <property type="entry name" value="Ribosomal_uS3_CS"/>
</dbReference>
<evidence type="ECO:0000313" key="12">
    <source>
        <dbReference type="Proteomes" id="UP000067626"/>
    </source>
</evidence>
<dbReference type="FunFam" id="3.30.1140.32:FF:000002">
    <property type="entry name" value="30S ribosomal protein S3"/>
    <property type="match status" value="1"/>
</dbReference>
<dbReference type="STRING" id="52.CMC5_007440"/>
<dbReference type="AlphaFoldDB" id="A0A0K1E701"/>
<dbReference type="KEGG" id="ccro:CMC5_007440"/>
<dbReference type="GO" id="GO:0019843">
    <property type="term" value="F:rRNA binding"/>
    <property type="evidence" value="ECO:0007669"/>
    <property type="project" value="UniProtKB-UniRule"/>
</dbReference>
<gene>
    <name evidence="8 11" type="primary">rpsC</name>
    <name evidence="11" type="ORF">CMC5_007440</name>
</gene>
<evidence type="ECO:0000256" key="6">
    <source>
        <dbReference type="ARBA" id="ARBA00024998"/>
    </source>
</evidence>
<dbReference type="Proteomes" id="UP000067626">
    <property type="component" value="Chromosome"/>
</dbReference>
<evidence type="ECO:0000256" key="3">
    <source>
        <dbReference type="ARBA" id="ARBA00022884"/>
    </source>
</evidence>
<keyword evidence="12" id="KW-1185">Reference proteome</keyword>
<evidence type="ECO:0000256" key="5">
    <source>
        <dbReference type="ARBA" id="ARBA00023274"/>
    </source>
</evidence>
<dbReference type="PATRIC" id="fig|52.7.peg.804"/>
<dbReference type="InterPro" id="IPR015946">
    <property type="entry name" value="KH_dom-like_a/b"/>
</dbReference>
<dbReference type="GO" id="GO:0006412">
    <property type="term" value="P:translation"/>
    <property type="evidence" value="ECO:0007669"/>
    <property type="project" value="UniProtKB-UniRule"/>
</dbReference>
<dbReference type="Gene3D" id="3.30.1140.32">
    <property type="entry name" value="Ribosomal protein S3, C-terminal domain"/>
    <property type="match status" value="1"/>
</dbReference>
<dbReference type="PANTHER" id="PTHR11760">
    <property type="entry name" value="30S/40S RIBOSOMAL PROTEIN S3"/>
    <property type="match status" value="1"/>
</dbReference>
<protein>
    <recommendedName>
        <fullName evidence="7 8">Small ribosomal subunit protein uS3</fullName>
    </recommendedName>
</protein>
<dbReference type="GO" id="GO:0003729">
    <property type="term" value="F:mRNA binding"/>
    <property type="evidence" value="ECO:0007669"/>
    <property type="project" value="UniProtKB-UniRule"/>
</dbReference>
<feature type="domain" description="KH type-2" evidence="10">
    <location>
        <begin position="39"/>
        <end position="121"/>
    </location>
</feature>
<dbReference type="PROSITE" id="PS50823">
    <property type="entry name" value="KH_TYPE_2"/>
    <property type="match status" value="1"/>
</dbReference>
<comment type="similarity">
    <text evidence="1 8 9">Belongs to the universal ribosomal protein uS3 family.</text>
</comment>
<sequence length="230" mass="25580">MGQKTHPYGFRVGVIKTWSSKWYEDGSAYTKWLHQDIRIKRAIKHYLYNANIAGVEIERAANRAKVVVFTARPGMVIGKGGKGIETLKGGNIGTAAKGESLFPGVTSFTDNEVFIDVQEVRKAETNAQLVAENIATQLERRIAFRRAMKKAVSTAMKFGAKGIRVRCAGRLGGSEMSRVETYREGRVPLHTLRADIEFGLAEAKTKVGIIGVKVWIFKGEVLQRKARRIQ</sequence>
<proteinExistence type="inferred from homology"/>
<dbReference type="PANTHER" id="PTHR11760:SF19">
    <property type="entry name" value="SMALL RIBOSOMAL SUBUNIT PROTEIN US3C"/>
    <property type="match status" value="1"/>
</dbReference>
<dbReference type="RefSeq" id="WP_050429121.1">
    <property type="nucleotide sequence ID" value="NZ_CP012159.1"/>
</dbReference>
<dbReference type="GO" id="GO:0003735">
    <property type="term" value="F:structural constituent of ribosome"/>
    <property type="evidence" value="ECO:0007669"/>
    <property type="project" value="InterPro"/>
</dbReference>
<dbReference type="InterPro" id="IPR057258">
    <property type="entry name" value="Ribosomal_uS3"/>
</dbReference>
<dbReference type="HAMAP" id="MF_01309_B">
    <property type="entry name" value="Ribosomal_uS3_B"/>
    <property type="match status" value="1"/>
</dbReference>
<organism evidence="11 12">
    <name type="scientific">Chondromyces crocatus</name>
    <dbReference type="NCBI Taxonomy" id="52"/>
    <lineage>
        <taxon>Bacteria</taxon>
        <taxon>Pseudomonadati</taxon>
        <taxon>Myxococcota</taxon>
        <taxon>Polyangia</taxon>
        <taxon>Polyangiales</taxon>
        <taxon>Polyangiaceae</taxon>
        <taxon>Chondromyces</taxon>
    </lineage>
</organism>
<dbReference type="NCBIfam" id="TIGR01009">
    <property type="entry name" value="rpsC_bact"/>
    <property type="match status" value="1"/>
</dbReference>
<dbReference type="SUPFAM" id="SSF54814">
    <property type="entry name" value="Prokaryotic type KH domain (KH-domain type II)"/>
    <property type="match status" value="1"/>
</dbReference>
<dbReference type="PROSITE" id="PS00548">
    <property type="entry name" value="RIBOSOMAL_S3"/>
    <property type="match status" value="1"/>
</dbReference>
<comment type="function">
    <text evidence="6 8">Binds the lower part of the 30S subunit head. Binds mRNA in the 70S ribosome, positioning it for translation.</text>
</comment>
<reference evidence="11 12" key="1">
    <citation type="submission" date="2015-07" db="EMBL/GenBank/DDBJ databases">
        <title>Genome analysis of myxobacterium Chondromyces crocatus Cm c5 reveals a high potential for natural compound synthesis and the genetic basis for the loss of fruiting body formation.</title>
        <authorList>
            <person name="Zaburannyi N."/>
            <person name="Bunk B."/>
            <person name="Maier J."/>
            <person name="Overmann J."/>
            <person name="Mueller R."/>
        </authorList>
    </citation>
    <scope>NUCLEOTIDE SEQUENCE [LARGE SCALE GENOMIC DNA]</scope>
    <source>
        <strain evidence="11 12">Cm c5</strain>
    </source>
</reference>
<keyword evidence="3 8" id="KW-0694">RNA-binding</keyword>
<evidence type="ECO:0000256" key="8">
    <source>
        <dbReference type="HAMAP-Rule" id="MF_01309"/>
    </source>
</evidence>
<dbReference type="OrthoDB" id="9806396at2"/>
<dbReference type="InterPro" id="IPR004044">
    <property type="entry name" value="KH_dom_type_2"/>
</dbReference>
<dbReference type="Pfam" id="PF00189">
    <property type="entry name" value="Ribosomal_S3_C"/>
    <property type="match status" value="1"/>
</dbReference>
<dbReference type="Gene3D" id="3.30.300.20">
    <property type="match status" value="1"/>
</dbReference>
<evidence type="ECO:0000256" key="7">
    <source>
        <dbReference type="ARBA" id="ARBA00035257"/>
    </source>
</evidence>
<evidence type="ECO:0000256" key="1">
    <source>
        <dbReference type="ARBA" id="ARBA00010761"/>
    </source>
</evidence>
<accession>A0A0K1E701</accession>
<keyword evidence="5 8" id="KW-0687">Ribonucleoprotein</keyword>
<evidence type="ECO:0000256" key="4">
    <source>
        <dbReference type="ARBA" id="ARBA00022980"/>
    </source>
</evidence>
<dbReference type="CDD" id="cd02412">
    <property type="entry name" value="KH-II_30S_S3"/>
    <property type="match status" value="1"/>
</dbReference>
<dbReference type="FunFam" id="3.30.300.20:FF:000001">
    <property type="entry name" value="30S ribosomal protein S3"/>
    <property type="match status" value="1"/>
</dbReference>
<keyword evidence="2 8" id="KW-0699">rRNA-binding</keyword>
<evidence type="ECO:0000259" key="10">
    <source>
        <dbReference type="PROSITE" id="PS50823"/>
    </source>
</evidence>
<dbReference type="InterPro" id="IPR036419">
    <property type="entry name" value="Ribosomal_S3_C_sf"/>
</dbReference>
<evidence type="ECO:0000313" key="11">
    <source>
        <dbReference type="EMBL" id="AKT36624.1"/>
    </source>
</evidence>
<dbReference type="Pfam" id="PF07650">
    <property type="entry name" value="KH_2"/>
    <property type="match status" value="1"/>
</dbReference>
<evidence type="ECO:0000256" key="2">
    <source>
        <dbReference type="ARBA" id="ARBA00022730"/>
    </source>
</evidence>
<dbReference type="InterPro" id="IPR005704">
    <property type="entry name" value="Ribosomal_uS3_bac-typ"/>
</dbReference>
<dbReference type="GO" id="GO:0022627">
    <property type="term" value="C:cytosolic small ribosomal subunit"/>
    <property type="evidence" value="ECO:0007669"/>
    <property type="project" value="TreeGrafter"/>
</dbReference>
<comment type="subunit">
    <text evidence="8">Part of the 30S ribosomal subunit. Forms a tight complex with proteins S10 and S14.</text>
</comment>
<dbReference type="InterPro" id="IPR009019">
    <property type="entry name" value="KH_sf_prok-type"/>
</dbReference>
<keyword evidence="4 8" id="KW-0689">Ribosomal protein</keyword>
<name>A0A0K1E701_CHOCO</name>
<dbReference type="InterPro" id="IPR001351">
    <property type="entry name" value="Ribosomal_uS3_C"/>
</dbReference>
<dbReference type="SUPFAM" id="SSF54821">
    <property type="entry name" value="Ribosomal protein S3 C-terminal domain"/>
    <property type="match status" value="1"/>
</dbReference>
<evidence type="ECO:0000256" key="9">
    <source>
        <dbReference type="RuleBase" id="RU003624"/>
    </source>
</evidence>